<dbReference type="EMBL" id="JAYMYQ010000001">
    <property type="protein sequence ID" value="KAK7359233.1"/>
    <property type="molecule type" value="Genomic_DNA"/>
</dbReference>
<proteinExistence type="predicted"/>
<name>A0AAN9MVL3_CANGL</name>
<dbReference type="Proteomes" id="UP001367508">
    <property type="component" value="Unassembled WGS sequence"/>
</dbReference>
<reference evidence="1 2" key="1">
    <citation type="submission" date="2024-01" db="EMBL/GenBank/DDBJ databases">
        <title>The genomes of 5 underutilized Papilionoideae crops provide insights into root nodulation and disease resistanc.</title>
        <authorList>
            <person name="Jiang F."/>
        </authorList>
    </citation>
    <scope>NUCLEOTIDE SEQUENCE [LARGE SCALE GENOMIC DNA]</scope>
    <source>
        <strain evidence="1">LVBAO_FW01</strain>
        <tissue evidence="1">Leaves</tissue>
    </source>
</reference>
<organism evidence="1 2">
    <name type="scientific">Canavalia gladiata</name>
    <name type="common">Sword bean</name>
    <name type="synonym">Dolichos gladiatus</name>
    <dbReference type="NCBI Taxonomy" id="3824"/>
    <lineage>
        <taxon>Eukaryota</taxon>
        <taxon>Viridiplantae</taxon>
        <taxon>Streptophyta</taxon>
        <taxon>Embryophyta</taxon>
        <taxon>Tracheophyta</taxon>
        <taxon>Spermatophyta</taxon>
        <taxon>Magnoliopsida</taxon>
        <taxon>eudicotyledons</taxon>
        <taxon>Gunneridae</taxon>
        <taxon>Pentapetalae</taxon>
        <taxon>rosids</taxon>
        <taxon>fabids</taxon>
        <taxon>Fabales</taxon>
        <taxon>Fabaceae</taxon>
        <taxon>Papilionoideae</taxon>
        <taxon>50 kb inversion clade</taxon>
        <taxon>NPAAA clade</taxon>
        <taxon>indigoferoid/millettioid clade</taxon>
        <taxon>Phaseoleae</taxon>
        <taxon>Canavalia</taxon>
    </lineage>
</organism>
<gene>
    <name evidence="1" type="ORF">VNO77_01185</name>
</gene>
<accession>A0AAN9MVL3</accession>
<evidence type="ECO:0000313" key="1">
    <source>
        <dbReference type="EMBL" id="KAK7359233.1"/>
    </source>
</evidence>
<keyword evidence="2" id="KW-1185">Reference proteome</keyword>
<sequence>MNSCTNARGNTPRVETNVTNSYTTILKTKIKYIPYIQITKQLQETKWARLSLPLNVNKLLIGKTIVCNLNE</sequence>
<dbReference type="AlphaFoldDB" id="A0AAN9MVL3"/>
<protein>
    <submittedName>
        <fullName evidence="1">Uncharacterized protein</fullName>
    </submittedName>
</protein>
<comment type="caution">
    <text evidence="1">The sequence shown here is derived from an EMBL/GenBank/DDBJ whole genome shotgun (WGS) entry which is preliminary data.</text>
</comment>
<evidence type="ECO:0000313" key="2">
    <source>
        <dbReference type="Proteomes" id="UP001367508"/>
    </source>
</evidence>